<dbReference type="InterPro" id="IPR026961">
    <property type="entry name" value="PGG_dom"/>
</dbReference>
<evidence type="ECO:0000256" key="4">
    <source>
        <dbReference type="ARBA" id="ARBA00022989"/>
    </source>
</evidence>
<keyword evidence="12" id="KW-1185">Reference proteome</keyword>
<evidence type="ECO:0000256" key="9">
    <source>
        <dbReference type="SAM" id="Phobius"/>
    </source>
</evidence>
<evidence type="ECO:0000256" key="6">
    <source>
        <dbReference type="ARBA" id="ARBA00023136"/>
    </source>
</evidence>
<keyword evidence="3" id="KW-0677">Repeat</keyword>
<feature type="repeat" description="ANK" evidence="7">
    <location>
        <begin position="116"/>
        <end position="148"/>
    </location>
</feature>
<comment type="subcellular location">
    <subcellularLocation>
        <location evidence="1">Membrane</location>
        <topology evidence="1">Multi-pass membrane protein</topology>
    </subcellularLocation>
</comment>
<gene>
    <name evidence="11" type="ORF">DCAF_LOCUS22551</name>
</gene>
<dbReference type="Pfam" id="PF13962">
    <property type="entry name" value="PGG"/>
    <property type="match status" value="1"/>
</dbReference>
<name>A0AAV1SFK4_9ROSI</name>
<evidence type="ECO:0000256" key="3">
    <source>
        <dbReference type="ARBA" id="ARBA00022737"/>
    </source>
</evidence>
<feature type="transmembrane region" description="Helical" evidence="9">
    <location>
        <begin position="620"/>
        <end position="638"/>
    </location>
</feature>
<comment type="caution">
    <text evidence="11">The sequence shown here is derived from an EMBL/GenBank/DDBJ whole genome shotgun (WGS) entry which is preliminary data.</text>
</comment>
<feature type="repeat" description="ANK" evidence="7">
    <location>
        <begin position="346"/>
        <end position="369"/>
    </location>
</feature>
<dbReference type="PROSITE" id="PS50088">
    <property type="entry name" value="ANK_REPEAT"/>
    <property type="match status" value="3"/>
</dbReference>
<dbReference type="Pfam" id="PF12796">
    <property type="entry name" value="Ank_2"/>
    <property type="match status" value="3"/>
</dbReference>
<protein>
    <recommendedName>
        <fullName evidence="10">PGG domain-containing protein</fullName>
    </recommendedName>
</protein>
<accession>A0AAV1SFK4</accession>
<feature type="transmembrane region" description="Helical" evidence="9">
    <location>
        <begin position="545"/>
        <end position="573"/>
    </location>
</feature>
<keyword evidence="6 9" id="KW-0472">Membrane</keyword>
<dbReference type="EMBL" id="CAWUPB010001178">
    <property type="protein sequence ID" value="CAK7349830.1"/>
    <property type="molecule type" value="Genomic_DNA"/>
</dbReference>
<keyword evidence="2 9" id="KW-0812">Transmembrane</keyword>
<evidence type="ECO:0000256" key="7">
    <source>
        <dbReference type="PROSITE-ProRule" id="PRU00023"/>
    </source>
</evidence>
<dbReference type="GO" id="GO:0005886">
    <property type="term" value="C:plasma membrane"/>
    <property type="evidence" value="ECO:0007669"/>
    <property type="project" value="TreeGrafter"/>
</dbReference>
<dbReference type="AlphaFoldDB" id="A0AAV1SFK4"/>
<evidence type="ECO:0000256" key="8">
    <source>
        <dbReference type="SAM" id="MobiDB-lite"/>
    </source>
</evidence>
<dbReference type="PANTHER" id="PTHR24186">
    <property type="entry name" value="PROTEIN PHOSPHATASE 1 REGULATORY SUBUNIT"/>
    <property type="match status" value="1"/>
</dbReference>
<dbReference type="SMART" id="SM00248">
    <property type="entry name" value="ANK"/>
    <property type="match status" value="9"/>
</dbReference>
<evidence type="ECO:0000313" key="11">
    <source>
        <dbReference type="EMBL" id="CAK7349830.1"/>
    </source>
</evidence>
<dbReference type="Proteomes" id="UP001314170">
    <property type="component" value="Unassembled WGS sequence"/>
</dbReference>
<dbReference type="InterPro" id="IPR002110">
    <property type="entry name" value="Ankyrin_rpt"/>
</dbReference>
<reference evidence="11 12" key="1">
    <citation type="submission" date="2024-01" db="EMBL/GenBank/DDBJ databases">
        <authorList>
            <person name="Waweru B."/>
        </authorList>
    </citation>
    <scope>NUCLEOTIDE SEQUENCE [LARGE SCALE GENOMIC DNA]</scope>
</reference>
<evidence type="ECO:0000256" key="1">
    <source>
        <dbReference type="ARBA" id="ARBA00004141"/>
    </source>
</evidence>
<feature type="repeat" description="ANK" evidence="7">
    <location>
        <begin position="272"/>
        <end position="294"/>
    </location>
</feature>
<dbReference type="PROSITE" id="PS50297">
    <property type="entry name" value="ANK_REP_REGION"/>
    <property type="match status" value="2"/>
</dbReference>
<feature type="transmembrane region" description="Helical" evidence="9">
    <location>
        <begin position="471"/>
        <end position="489"/>
    </location>
</feature>
<evidence type="ECO:0000313" key="12">
    <source>
        <dbReference type="Proteomes" id="UP001314170"/>
    </source>
</evidence>
<feature type="transmembrane region" description="Helical" evidence="9">
    <location>
        <begin position="509"/>
        <end position="533"/>
    </location>
</feature>
<keyword evidence="5 7" id="KW-0040">ANK repeat</keyword>
<feature type="compositionally biased region" description="Basic and acidic residues" evidence="8">
    <location>
        <begin position="399"/>
        <end position="413"/>
    </location>
</feature>
<evidence type="ECO:0000256" key="5">
    <source>
        <dbReference type="ARBA" id="ARBA00023043"/>
    </source>
</evidence>
<dbReference type="SUPFAM" id="SSF48403">
    <property type="entry name" value="Ankyrin repeat"/>
    <property type="match status" value="1"/>
</dbReference>
<dbReference type="InterPro" id="IPR036770">
    <property type="entry name" value="Ankyrin_rpt-contain_sf"/>
</dbReference>
<evidence type="ECO:0000259" key="10">
    <source>
        <dbReference type="Pfam" id="PF13962"/>
    </source>
</evidence>
<organism evidence="11 12">
    <name type="scientific">Dovyalis caffra</name>
    <dbReference type="NCBI Taxonomy" id="77055"/>
    <lineage>
        <taxon>Eukaryota</taxon>
        <taxon>Viridiplantae</taxon>
        <taxon>Streptophyta</taxon>
        <taxon>Embryophyta</taxon>
        <taxon>Tracheophyta</taxon>
        <taxon>Spermatophyta</taxon>
        <taxon>Magnoliopsida</taxon>
        <taxon>eudicotyledons</taxon>
        <taxon>Gunneridae</taxon>
        <taxon>Pentapetalae</taxon>
        <taxon>rosids</taxon>
        <taxon>fabids</taxon>
        <taxon>Malpighiales</taxon>
        <taxon>Salicaceae</taxon>
        <taxon>Flacourtieae</taxon>
        <taxon>Dovyalis</taxon>
    </lineage>
</organism>
<dbReference type="PANTHER" id="PTHR24186:SF46">
    <property type="entry name" value="PROTEIN ACCELERATED CELL DEATH 6-LIKE"/>
    <property type="match status" value="1"/>
</dbReference>
<feature type="region of interest" description="Disordered" evidence="8">
    <location>
        <begin position="399"/>
        <end position="437"/>
    </location>
</feature>
<feature type="transmembrane region" description="Helical" evidence="9">
    <location>
        <begin position="580"/>
        <end position="600"/>
    </location>
</feature>
<keyword evidence="4 9" id="KW-1133">Transmembrane helix</keyword>
<dbReference type="Gene3D" id="1.25.40.20">
    <property type="entry name" value="Ankyrin repeat-containing domain"/>
    <property type="match status" value="2"/>
</dbReference>
<feature type="domain" description="PGG" evidence="10">
    <location>
        <begin position="462"/>
        <end position="571"/>
    </location>
</feature>
<feature type="compositionally biased region" description="Basic and acidic residues" evidence="8">
    <location>
        <begin position="422"/>
        <end position="431"/>
    </location>
</feature>
<sequence>MDHLAINIGGDHRMQMKYELFEAAMSDEVNTFLQLPPSPAISDQVTPSGNSILHVAASYGSKNVSEYLAREFPALITKQNSINDTPLHLAARAGKLTATETLIRIDSGLLRMKNREGNTPLHDAVIESHYAVAKSLVSADHEVAYFKNKAGKSPLYLAVENIGYKKADKSPSDPEVENNQDKYIILDLLLDSIAEDTDSLRKLDGKTSPAHAAIQLKNIDLLTRIAKKKPELLHFHSDRELGNPLHFASSLGYLEEVRFLLKELSAVESNQEGDLPIHVACKSGHVEVVEELLKQWRDPMEFLNQKRQNILHVAVENGKRKLVQYILQNPRLDICQKRLLNGMDEEGNTPLHLAAKHGQPWIVFVLVRNKLLDKNIVNNENFTFYDIADNQLKSLVEENTQKTDVEKDGKDIENAMNSTKNDLGKQHEKAYPRRTQVPQYNDLKNLEKYSTSIRPKRRQSQEETKSRMENLLVIAVLVAGVAFAGAVQLPQICGSAGGHRHSKCSSSSLLLGLYLYFDVWALNTSLVAAILISSTQLQYFQISPLLAWISSTLVAVSLYFMCVAFFIAVSIALNNLEYKWLAVLTTVTGAVFIAIQGLVYLRGLNLPPFFTKKTTEPFDVHYLMYFIYFIWSNWILLVQDTCIKKKKKKMQQCAGRLAS</sequence>
<proteinExistence type="predicted"/>
<evidence type="ECO:0000256" key="2">
    <source>
        <dbReference type="ARBA" id="ARBA00022692"/>
    </source>
</evidence>